<gene>
    <name evidence="2" type="ORF">PEPNEM18_01101</name>
</gene>
<evidence type="ECO:0008006" key="4">
    <source>
        <dbReference type="Google" id="ProtNLM"/>
    </source>
</evidence>
<dbReference type="EMBL" id="CAIJCS010000019">
    <property type="protein sequence ID" value="CAC9931815.1"/>
    <property type="molecule type" value="Genomic_DNA"/>
</dbReference>
<dbReference type="SUPFAM" id="SSF53271">
    <property type="entry name" value="PRTase-like"/>
    <property type="match status" value="1"/>
</dbReference>
<accession>A0A6V6Y434</accession>
<comment type="similarity">
    <text evidence="1">Belongs to the ComF/GntX family.</text>
</comment>
<evidence type="ECO:0000313" key="3">
    <source>
        <dbReference type="Proteomes" id="UP000586454"/>
    </source>
</evidence>
<reference evidence="2 3" key="1">
    <citation type="submission" date="2020-06" db="EMBL/GenBank/DDBJ databases">
        <authorList>
            <person name="Criscuolo A."/>
        </authorList>
    </citation>
    <scope>NUCLEOTIDE SEQUENCE [LARGE SCALE GENOMIC DNA]</scope>
    <source>
        <strain evidence="2">1804121828</strain>
    </source>
</reference>
<dbReference type="InterPro" id="IPR051910">
    <property type="entry name" value="ComF/GntX_DNA_util-trans"/>
</dbReference>
<dbReference type="AlphaFoldDB" id="A0A6V6Y434"/>
<name>A0A6V6Y434_9FIRM</name>
<protein>
    <recommendedName>
        <fullName evidence="4">ComF family protein</fullName>
    </recommendedName>
</protein>
<dbReference type="PANTHER" id="PTHR47505">
    <property type="entry name" value="DNA UTILIZATION PROTEIN YHGH"/>
    <property type="match status" value="1"/>
</dbReference>
<dbReference type="InterPro" id="IPR029057">
    <property type="entry name" value="PRTase-like"/>
</dbReference>
<dbReference type="Gene3D" id="3.40.50.2020">
    <property type="match status" value="1"/>
</dbReference>
<evidence type="ECO:0000256" key="1">
    <source>
        <dbReference type="ARBA" id="ARBA00008007"/>
    </source>
</evidence>
<keyword evidence="3" id="KW-1185">Reference proteome</keyword>
<proteinExistence type="inferred from homology"/>
<dbReference type="RefSeq" id="WP_180500074.1">
    <property type="nucleotide sequence ID" value="NZ_CAIJCS010000019.1"/>
</dbReference>
<evidence type="ECO:0000313" key="2">
    <source>
        <dbReference type="EMBL" id="CAC9931815.1"/>
    </source>
</evidence>
<dbReference type="CDD" id="cd06223">
    <property type="entry name" value="PRTases_typeI"/>
    <property type="match status" value="1"/>
</dbReference>
<dbReference type="PANTHER" id="PTHR47505:SF1">
    <property type="entry name" value="DNA UTILIZATION PROTEIN YHGH"/>
    <property type="match status" value="1"/>
</dbReference>
<dbReference type="InterPro" id="IPR000836">
    <property type="entry name" value="PRTase_dom"/>
</dbReference>
<comment type="caution">
    <text evidence="2">The sequence shown here is derived from an EMBL/GenBank/DDBJ whole genome shotgun (WGS) entry which is preliminary data.</text>
</comment>
<organism evidence="2 3">
    <name type="scientific">Aedoeadaptatus nemausensis</name>
    <dbReference type="NCBI Taxonomy" id="2582829"/>
    <lineage>
        <taxon>Bacteria</taxon>
        <taxon>Bacillati</taxon>
        <taxon>Bacillota</taxon>
        <taxon>Tissierellia</taxon>
        <taxon>Tissierellales</taxon>
        <taxon>Peptoniphilaceae</taxon>
        <taxon>Aedoeadaptatus</taxon>
    </lineage>
</organism>
<dbReference type="Proteomes" id="UP000586454">
    <property type="component" value="Unassembled WGS sequence"/>
</dbReference>
<sequence>MVKGLFYGGGCVLCMEREAGLFGLCDKCSDALPFLEERLLTEKRLPVYALFRENSLTAKMIQGLKYREERYWGDVFGKLGAEFLIHEKLHRVDFICAVPTSPKKRRLRGYNPPELVAQKIASELNLTYYEGLHLQKKMKDQIGLTAKERRENVRDGFAADPVRGRVLLIDDTYTTGATLASCCEALLAAGADEIIGFVCMKAAEVARE</sequence>